<evidence type="ECO:0000313" key="7">
    <source>
        <dbReference type="Proteomes" id="UP001236652"/>
    </source>
</evidence>
<dbReference type="Proteomes" id="UP001236652">
    <property type="component" value="Chromosome"/>
</dbReference>
<dbReference type="Pfam" id="PF13476">
    <property type="entry name" value="AAA_23"/>
    <property type="match status" value="1"/>
</dbReference>
<name>A0ABY8V5X6_9BACI</name>
<keyword evidence="7" id="KW-1185">Reference proteome</keyword>
<dbReference type="PANTHER" id="PTHR32114">
    <property type="entry name" value="ABC TRANSPORTER ABCH.3"/>
    <property type="match status" value="1"/>
</dbReference>
<evidence type="ECO:0000313" key="6">
    <source>
        <dbReference type="EMBL" id="WIF99251.1"/>
    </source>
</evidence>
<comment type="similarity">
    <text evidence="1">Belongs to the SMC family. SbcC subfamily.</text>
</comment>
<sequence length="670" mass="77587">MIISKLTMNHFRQFYGDQTIDFAVDEHQMVTVILGENGRGKTGIYRALLFALFGDRFLEQDAKGDGLLLANSKALKEDQERENKGIETCVEIHFSHQGNSYILHRSQIARIETNGKVKEEDHDLWLKNVEDNETLTRKADINELVYSILDDRVKHYFFFDGERIERLTRTNQDQKNEISMGIRNLLKIDQAVKSKQVLQHLLKKTNKELQNHSTGEYRQALQKREDLQKQREEYKAEKENIENTLSNDAHRYQEIEDELERFEKEKELIQQRRQLESDLDYAKEQVGHSQHALTSFSDTLSLLMSRDILFDVKKQLDLYLGEKRQEDVMSSKGIQELLEDLTCICGRDFVEESTEYQQLQSLYHAVQNQEANKDYHQLKAKVMQLIGFLDGKEEDLKNQVETIKNAEQSVDDLSYQVEKLNQQLSGTGEEQLQSLNEEREDLLRKQTHQRHEMDQVKEKLDGIESEIQKVNLQIKDLKVKSGAHQQLVKKEETLSASLEAMKRIISKFEKDVMEDLEIAATQNLSYLLDESGQENLKEVKVRSDYSLDVLNAFNQPFLANISQGQRQVLSLSFITALAQVAGGSNTLEMPLFMDTPFGRLSSTHQENLMSFIPQITSQWVLLVTDREYDQNAQNKFEQMGVVGKYYILESTEPGVTQVKEQLYTQGGYSS</sequence>
<accession>A0ABY8V5X6</accession>
<organism evidence="6 7">
    <name type="scientific">Pontibacillus chungwhensis</name>
    <dbReference type="NCBI Taxonomy" id="265426"/>
    <lineage>
        <taxon>Bacteria</taxon>
        <taxon>Bacillati</taxon>
        <taxon>Bacillota</taxon>
        <taxon>Bacilli</taxon>
        <taxon>Bacillales</taxon>
        <taxon>Bacillaceae</taxon>
        <taxon>Pontibacillus</taxon>
    </lineage>
</organism>
<dbReference type="RefSeq" id="WP_231418133.1">
    <property type="nucleotide sequence ID" value="NZ_CP126446.1"/>
</dbReference>
<reference evidence="6 7" key="1">
    <citation type="submission" date="2023-05" db="EMBL/GenBank/DDBJ databases">
        <title>Comparative genomics reveals the evidence of polycyclic aromatic hydrocarbons degradation in moderately halophilic genus Pontibacillus.</title>
        <authorList>
            <person name="Yang H."/>
            <person name="Qian Z."/>
        </authorList>
    </citation>
    <scope>NUCLEOTIDE SEQUENCE [LARGE SCALE GENOMIC DNA]</scope>
    <source>
        <strain evidence="7">HN14</strain>
    </source>
</reference>
<proteinExistence type="inferred from homology"/>
<evidence type="ECO:0000256" key="4">
    <source>
        <dbReference type="SAM" id="Coils"/>
    </source>
</evidence>
<evidence type="ECO:0000259" key="5">
    <source>
        <dbReference type="Pfam" id="PF13476"/>
    </source>
</evidence>
<dbReference type="InterPro" id="IPR027417">
    <property type="entry name" value="P-loop_NTPase"/>
</dbReference>
<feature type="coiled-coil region" evidence="4">
    <location>
        <begin position="389"/>
        <end position="480"/>
    </location>
</feature>
<comment type="subunit">
    <text evidence="2">Heterodimer of SbcC and SbcD.</text>
</comment>
<dbReference type="PANTHER" id="PTHR32114:SF2">
    <property type="entry name" value="ABC TRANSPORTER ABCH.3"/>
    <property type="match status" value="1"/>
</dbReference>
<dbReference type="SUPFAM" id="SSF52540">
    <property type="entry name" value="P-loop containing nucleoside triphosphate hydrolases"/>
    <property type="match status" value="2"/>
</dbReference>
<feature type="domain" description="Rad50/SbcC-type AAA" evidence="5">
    <location>
        <begin position="5"/>
        <end position="265"/>
    </location>
</feature>
<evidence type="ECO:0000256" key="2">
    <source>
        <dbReference type="ARBA" id="ARBA00011322"/>
    </source>
</evidence>
<gene>
    <name evidence="6" type="ORF">QNI29_06205</name>
</gene>
<dbReference type="InterPro" id="IPR038729">
    <property type="entry name" value="Rad50/SbcC_AAA"/>
</dbReference>
<feature type="coiled-coil region" evidence="4">
    <location>
        <begin position="217"/>
        <end position="285"/>
    </location>
</feature>
<keyword evidence="4" id="KW-0175">Coiled coil</keyword>
<dbReference type="EMBL" id="CP126446">
    <property type="protein sequence ID" value="WIF99251.1"/>
    <property type="molecule type" value="Genomic_DNA"/>
</dbReference>
<protein>
    <recommendedName>
        <fullName evidence="3">Nuclease SbcCD subunit C</fullName>
    </recommendedName>
</protein>
<evidence type="ECO:0000256" key="1">
    <source>
        <dbReference type="ARBA" id="ARBA00006930"/>
    </source>
</evidence>
<evidence type="ECO:0000256" key="3">
    <source>
        <dbReference type="ARBA" id="ARBA00013368"/>
    </source>
</evidence>
<dbReference type="Gene3D" id="3.40.50.300">
    <property type="entry name" value="P-loop containing nucleotide triphosphate hydrolases"/>
    <property type="match status" value="2"/>
</dbReference>